<reference evidence="2" key="1">
    <citation type="submission" date="2022-06" db="EMBL/GenBank/DDBJ databases">
        <title>Novel species in genus nocardia.</title>
        <authorList>
            <person name="Li F."/>
        </authorList>
    </citation>
    <scope>NUCLEOTIDE SEQUENCE</scope>
    <source>
        <strain evidence="2">CDC141</strain>
    </source>
</reference>
<comment type="caution">
    <text evidence="2">The sequence shown here is derived from an EMBL/GenBank/DDBJ whole genome shotgun (WGS) entry which is preliminary data.</text>
</comment>
<evidence type="ECO:0000313" key="3">
    <source>
        <dbReference type="Proteomes" id="UP001139157"/>
    </source>
</evidence>
<protein>
    <submittedName>
        <fullName evidence="2">Alkaline shock response membrane anchor protein AmaP</fullName>
    </submittedName>
</protein>
<keyword evidence="3" id="KW-1185">Reference proteome</keyword>
<keyword evidence="1" id="KW-0812">Transmembrane</keyword>
<dbReference type="RefSeq" id="WP_251914654.1">
    <property type="nucleotide sequence ID" value="NZ_JAMRXG010000010.1"/>
</dbReference>
<feature type="transmembrane region" description="Helical" evidence="1">
    <location>
        <begin position="57"/>
        <end position="78"/>
    </location>
</feature>
<proteinExistence type="predicted"/>
<accession>A0A9X2E9Z1</accession>
<gene>
    <name evidence="2" type="ORF">NDR86_22930</name>
</gene>
<keyword evidence="1" id="KW-1133">Transmembrane helix</keyword>
<name>A0A9X2E9Z1_9NOCA</name>
<evidence type="ECO:0000256" key="1">
    <source>
        <dbReference type="SAM" id="Phobius"/>
    </source>
</evidence>
<dbReference type="EMBL" id="JAMRXG010000010">
    <property type="protein sequence ID" value="MCM6776345.1"/>
    <property type="molecule type" value="Genomic_DNA"/>
</dbReference>
<keyword evidence="1" id="KW-0472">Membrane</keyword>
<evidence type="ECO:0000313" key="2">
    <source>
        <dbReference type="EMBL" id="MCM6776345.1"/>
    </source>
</evidence>
<sequence length="185" mass="19671">MSGSINRPARLNRGLLGLLGLLIAAAGAGAIAAHLGRLRWVDSGSSLVPGTAAPPHWVLYLAIVLAIVLGLASLRWLAAQVTRLPRPTRWQIGAPEPTGVTVVGSDTAATPLVADIESYADVRDVTARLTGSGRAPELHLVVTTEPDADLTEVRRRILGHAVPRLRQALEVEIIPVTMEMRLARK</sequence>
<dbReference type="AlphaFoldDB" id="A0A9X2E9Z1"/>
<dbReference type="Proteomes" id="UP001139157">
    <property type="component" value="Unassembled WGS sequence"/>
</dbReference>
<organism evidence="2 3">
    <name type="scientific">Nocardia pulmonis</name>
    <dbReference type="NCBI Taxonomy" id="2951408"/>
    <lineage>
        <taxon>Bacteria</taxon>
        <taxon>Bacillati</taxon>
        <taxon>Actinomycetota</taxon>
        <taxon>Actinomycetes</taxon>
        <taxon>Mycobacteriales</taxon>
        <taxon>Nocardiaceae</taxon>
        <taxon>Nocardia</taxon>
    </lineage>
</organism>